<gene>
    <name evidence="3" type="ORF">DEW08_28875</name>
</gene>
<dbReference type="GO" id="GO:0016787">
    <property type="term" value="F:hydrolase activity"/>
    <property type="evidence" value="ECO:0007669"/>
    <property type="project" value="UniProtKB-KW"/>
</dbReference>
<evidence type="ECO:0000313" key="3">
    <source>
        <dbReference type="EMBL" id="AWK90012.1"/>
    </source>
</evidence>
<evidence type="ECO:0000256" key="1">
    <source>
        <dbReference type="ARBA" id="ARBA00022801"/>
    </source>
</evidence>
<dbReference type="Gene3D" id="3.40.50.850">
    <property type="entry name" value="Isochorismatase-like"/>
    <property type="match status" value="1"/>
</dbReference>
<dbReference type="Pfam" id="PF00857">
    <property type="entry name" value="Isochorismatase"/>
    <property type="match status" value="1"/>
</dbReference>
<organism evidence="3 4">
    <name type="scientific">Azospirillum thermophilum</name>
    <dbReference type="NCBI Taxonomy" id="2202148"/>
    <lineage>
        <taxon>Bacteria</taxon>
        <taxon>Pseudomonadati</taxon>
        <taxon>Pseudomonadota</taxon>
        <taxon>Alphaproteobacteria</taxon>
        <taxon>Rhodospirillales</taxon>
        <taxon>Azospirillaceae</taxon>
        <taxon>Azospirillum</taxon>
    </lineage>
</organism>
<evidence type="ECO:0000259" key="2">
    <source>
        <dbReference type="Pfam" id="PF00857"/>
    </source>
</evidence>
<name>A0A2S2CZT5_9PROT</name>
<dbReference type="KEGG" id="azz:DEW08_28875"/>
<dbReference type="PANTHER" id="PTHR43540:SF1">
    <property type="entry name" value="ISOCHORISMATASE HYDROLASE"/>
    <property type="match status" value="1"/>
</dbReference>
<evidence type="ECO:0000313" key="4">
    <source>
        <dbReference type="Proteomes" id="UP000245629"/>
    </source>
</evidence>
<dbReference type="SUPFAM" id="SSF52499">
    <property type="entry name" value="Isochorismatase-like hydrolases"/>
    <property type="match status" value="1"/>
</dbReference>
<reference evidence="4" key="1">
    <citation type="submission" date="2018-05" db="EMBL/GenBank/DDBJ databases">
        <title>Azospirillum thermophila sp. nov., a novel isolated from hot spring.</title>
        <authorList>
            <person name="Zhao Z."/>
        </authorList>
    </citation>
    <scope>NUCLEOTIDE SEQUENCE [LARGE SCALE GENOMIC DNA]</scope>
    <source>
        <strain evidence="4">CFH 70021</strain>
        <plasmid evidence="4">unnamed3</plasmid>
    </source>
</reference>
<dbReference type="OrthoDB" id="9794942at2"/>
<sequence>MTTHPTLPHNAALMIVDLQKALDDPRWAADGPRNNPQAESNTAALLAAWRRTGRPVIHVRHDSLEPGSTYDPASAGHAFKPEVLPLPGERVVSKTTNSAFIGTDLDVWLREQGIWVLVIAGAITNNSVEATARMAGNLGFDTRLVADATFTFARRDWSGRLRSAGEVHDLSLANLSGEYATITDTAAVLALLGE</sequence>
<dbReference type="Proteomes" id="UP000245629">
    <property type="component" value="Plasmid unnamed3"/>
</dbReference>
<keyword evidence="1 3" id="KW-0378">Hydrolase</keyword>
<dbReference type="EMBL" id="CP029358">
    <property type="protein sequence ID" value="AWK90012.1"/>
    <property type="molecule type" value="Genomic_DNA"/>
</dbReference>
<protein>
    <submittedName>
        <fullName evidence="3">Cysteine hydrolase</fullName>
    </submittedName>
</protein>
<dbReference type="InterPro" id="IPR000868">
    <property type="entry name" value="Isochorismatase-like_dom"/>
</dbReference>
<proteinExistence type="predicted"/>
<keyword evidence="3" id="KW-0614">Plasmid</keyword>
<accession>A0A2S2CZT5</accession>
<dbReference type="InterPro" id="IPR050272">
    <property type="entry name" value="Isochorismatase-like_hydrls"/>
</dbReference>
<geneLocation type="plasmid" evidence="3 4">
    <name>unnamed3</name>
</geneLocation>
<keyword evidence="4" id="KW-1185">Reference proteome</keyword>
<dbReference type="PANTHER" id="PTHR43540">
    <property type="entry name" value="PEROXYUREIDOACRYLATE/UREIDOACRYLATE AMIDOHYDROLASE-RELATED"/>
    <property type="match status" value="1"/>
</dbReference>
<dbReference type="RefSeq" id="WP_109333899.1">
    <property type="nucleotide sequence ID" value="NZ_CP029358.1"/>
</dbReference>
<feature type="domain" description="Isochorismatase-like" evidence="2">
    <location>
        <begin position="12"/>
        <end position="185"/>
    </location>
</feature>
<dbReference type="InterPro" id="IPR036380">
    <property type="entry name" value="Isochorismatase-like_sf"/>
</dbReference>
<dbReference type="CDD" id="cd01014">
    <property type="entry name" value="nicotinamidase_related"/>
    <property type="match status" value="1"/>
</dbReference>
<dbReference type="AlphaFoldDB" id="A0A2S2CZT5"/>